<dbReference type="EMBL" id="KU708563">
    <property type="protein sequence ID" value="ANC68245.1"/>
    <property type="molecule type" value="mRNA"/>
</dbReference>
<dbReference type="AlphaFoldDB" id="A0A168SQF2"/>
<evidence type="ECO:0000313" key="1">
    <source>
        <dbReference type="EMBL" id="ANC68245.1"/>
    </source>
</evidence>
<proteinExistence type="evidence at transcript level"/>
<reference evidence="1" key="1">
    <citation type="submission" date="2016-02" db="EMBL/GenBank/DDBJ databases">
        <title>Identification of expressed sequences in black pepper (Piper nigrum L.) in response to foot rot pathogen, Phytophthora capsici.</title>
        <authorList>
            <person name="Suraby E.J."/>
            <person name="Umadevi P."/>
            <person name="Nirmal Babu K."/>
            <person name="Anandaraj M."/>
        </authorList>
    </citation>
    <scope>NUCLEOTIDE SEQUENCE</scope>
    <source>
        <tissue evidence="1">Leaf</tissue>
    </source>
</reference>
<accession>A0A168SQF2</accession>
<organism evidence="1">
    <name type="scientific">Piper nigrum</name>
    <name type="common">Black pepper</name>
    <dbReference type="NCBI Taxonomy" id="13216"/>
    <lineage>
        <taxon>Eukaryota</taxon>
        <taxon>Viridiplantae</taxon>
        <taxon>Streptophyta</taxon>
        <taxon>Embryophyta</taxon>
        <taxon>Tracheophyta</taxon>
        <taxon>Spermatophyta</taxon>
        <taxon>Magnoliopsida</taxon>
        <taxon>Magnoliidae</taxon>
        <taxon>Piperales</taxon>
        <taxon>Piperaceae</taxon>
        <taxon>Piper</taxon>
    </lineage>
</organism>
<name>A0A168SQF2_PIPNI</name>
<sequence>MGGACSRKRNQQVNEDGQCTGLSSKYAKSRSSKWLGVSSPRSNTVLHNERSKCPSLMEICVSKICEGIYRYSTLSMLPRDISQQIFNELVSSQSLTDSTLKVFQDCAIQDIHLGYYPGVDDSWMDTISSQGHRCYL</sequence>
<protein>
    <submittedName>
        <fullName evidence="1">Fbox/LRR repeat protein</fullName>
    </submittedName>
</protein>